<feature type="domain" description="Flavin reductase like" evidence="3">
    <location>
        <begin position="22"/>
        <end position="164"/>
    </location>
</feature>
<evidence type="ECO:0000256" key="2">
    <source>
        <dbReference type="ARBA" id="ARBA00023002"/>
    </source>
</evidence>
<evidence type="ECO:0000313" key="4">
    <source>
        <dbReference type="EMBL" id="MDV6230364.1"/>
    </source>
</evidence>
<dbReference type="GO" id="GO:0016491">
    <property type="term" value="F:oxidoreductase activity"/>
    <property type="evidence" value="ECO:0007669"/>
    <property type="project" value="UniProtKB-KW"/>
</dbReference>
<evidence type="ECO:0000259" key="3">
    <source>
        <dbReference type="SMART" id="SM00903"/>
    </source>
</evidence>
<dbReference type="EMBL" id="JAWLKE010000003">
    <property type="protein sequence ID" value="MDV6230364.1"/>
    <property type="molecule type" value="Genomic_DNA"/>
</dbReference>
<evidence type="ECO:0000256" key="1">
    <source>
        <dbReference type="ARBA" id="ARBA00008898"/>
    </source>
</evidence>
<dbReference type="Proteomes" id="UP001185899">
    <property type="component" value="Unassembled WGS sequence"/>
</dbReference>
<protein>
    <submittedName>
        <fullName evidence="4">Flavin reductase family protein</fullName>
        <ecNumber evidence="4">1.-.-.-</ecNumber>
    </submittedName>
</protein>
<dbReference type="EC" id="1.-.-.-" evidence="4"/>
<dbReference type="Gene3D" id="2.30.110.10">
    <property type="entry name" value="Electron Transport, Fmn-binding Protein, Chain A"/>
    <property type="match status" value="1"/>
</dbReference>
<dbReference type="SUPFAM" id="SSF50475">
    <property type="entry name" value="FMN-binding split barrel"/>
    <property type="match status" value="1"/>
</dbReference>
<organism evidence="4 5">
    <name type="scientific">Rhodococcus cercidiphylli</name>
    <dbReference type="NCBI Taxonomy" id="489916"/>
    <lineage>
        <taxon>Bacteria</taxon>
        <taxon>Bacillati</taxon>
        <taxon>Actinomycetota</taxon>
        <taxon>Actinomycetes</taxon>
        <taxon>Mycobacteriales</taxon>
        <taxon>Nocardiaceae</taxon>
        <taxon>Rhodococcus</taxon>
    </lineage>
</organism>
<name>A0ABU4AVU6_9NOCA</name>
<sequence>MATSTTETPAAADAGLLFRKVLGHLPTGVVVIASEGASGRTGIAVNSFTAVSLDPALVSICVARTSTTWPAIRAAGRFCISILADHHEQASRQFSARNTDRFAGTSWHDQSAGPALDDAVAWLNCEMYAEYAAGDHTIVVARVHSLSAAEDGSALVFFRGLYGRFVPNPQPPTKGATP</sequence>
<dbReference type="InterPro" id="IPR050268">
    <property type="entry name" value="NADH-dep_flavin_reductase"/>
</dbReference>
<accession>A0ABU4AVU6</accession>
<comment type="similarity">
    <text evidence="1">Belongs to the non-flavoprotein flavin reductase family.</text>
</comment>
<dbReference type="Pfam" id="PF01613">
    <property type="entry name" value="Flavin_Reduct"/>
    <property type="match status" value="1"/>
</dbReference>
<dbReference type="InterPro" id="IPR012349">
    <property type="entry name" value="Split_barrel_FMN-bd"/>
</dbReference>
<proteinExistence type="inferred from homology"/>
<dbReference type="SMART" id="SM00903">
    <property type="entry name" value="Flavin_Reduct"/>
    <property type="match status" value="1"/>
</dbReference>
<dbReference type="PANTHER" id="PTHR30466">
    <property type="entry name" value="FLAVIN REDUCTASE"/>
    <property type="match status" value="1"/>
</dbReference>
<dbReference type="PANTHER" id="PTHR30466:SF11">
    <property type="entry name" value="FLAVIN-DEPENDENT MONOOXYGENASE, REDUCTASE SUBUNIT HSAB"/>
    <property type="match status" value="1"/>
</dbReference>
<reference evidence="4 5" key="1">
    <citation type="submission" date="2023-10" db="EMBL/GenBank/DDBJ databases">
        <title>Development of a sustainable strategy for remediation of hydrocarbon-contaminated territories based on the waste exchange concept.</title>
        <authorList>
            <person name="Krivoruchko A."/>
        </authorList>
    </citation>
    <scope>NUCLEOTIDE SEQUENCE [LARGE SCALE GENOMIC DNA]</scope>
    <source>
        <strain evidence="4 5">IEGM 1322</strain>
    </source>
</reference>
<evidence type="ECO:0000313" key="5">
    <source>
        <dbReference type="Proteomes" id="UP001185899"/>
    </source>
</evidence>
<gene>
    <name evidence="4" type="ORF">R3P95_07375</name>
</gene>
<keyword evidence="2 4" id="KW-0560">Oxidoreductase</keyword>
<comment type="caution">
    <text evidence="4">The sequence shown here is derived from an EMBL/GenBank/DDBJ whole genome shotgun (WGS) entry which is preliminary data.</text>
</comment>
<dbReference type="InterPro" id="IPR002563">
    <property type="entry name" value="Flavin_Rdtase-like_dom"/>
</dbReference>
<keyword evidence="5" id="KW-1185">Reference proteome</keyword>
<dbReference type="RefSeq" id="WP_317547855.1">
    <property type="nucleotide sequence ID" value="NZ_JAWLKE010000003.1"/>
</dbReference>